<feature type="compositionally biased region" description="Low complexity" evidence="1">
    <location>
        <begin position="35"/>
        <end position="51"/>
    </location>
</feature>
<protein>
    <submittedName>
        <fullName evidence="2">Uncharacterized protein</fullName>
    </submittedName>
</protein>
<feature type="region of interest" description="Disordered" evidence="1">
    <location>
        <begin position="35"/>
        <end position="54"/>
    </location>
</feature>
<feature type="region of interest" description="Disordered" evidence="1">
    <location>
        <begin position="89"/>
        <end position="110"/>
    </location>
</feature>
<dbReference type="Proteomes" id="UP000509418">
    <property type="component" value="Chromosome"/>
</dbReference>
<keyword evidence="3" id="KW-1185">Reference proteome</keyword>
<dbReference type="AlphaFoldDB" id="A0A7H8TNS9"/>
<sequence length="226" mass="23989">MAALVSAAAAVVGLLLAVFGVPLLGGSSPGRPVVDGAAAAPPASDTPQASPSLPLQKGWRRIAAPDLRAAFALPDDWTQDVDSAIQSGWSSPAEEHAMSLKRDSSYGPTPKAAVAGQLEWYRDTPESSMADLKAVTRPTRQNGKEALLLEIDYHYADRSEARRRVEVFVAGKAGHVYQLLFDTVATRERLAEQKELLATARAQLLIDTSVRGREEAGGSDMSTVGP</sequence>
<proteinExistence type="predicted"/>
<evidence type="ECO:0000313" key="3">
    <source>
        <dbReference type="Proteomes" id="UP000509418"/>
    </source>
</evidence>
<reference evidence="2 3" key="1">
    <citation type="submission" date="2020-06" db="EMBL/GenBank/DDBJ databases">
        <title>Genome mining for natural products.</title>
        <authorList>
            <person name="Zhang B."/>
            <person name="Shi J."/>
            <person name="Ge H."/>
        </authorList>
    </citation>
    <scope>NUCLEOTIDE SEQUENCE [LARGE SCALE GENOMIC DNA]</scope>
    <source>
        <strain evidence="2 3">NA02069</strain>
    </source>
</reference>
<feature type="compositionally biased region" description="Basic and acidic residues" evidence="1">
    <location>
        <begin position="93"/>
        <end position="104"/>
    </location>
</feature>
<evidence type="ECO:0000256" key="1">
    <source>
        <dbReference type="SAM" id="MobiDB-lite"/>
    </source>
</evidence>
<gene>
    <name evidence="2" type="ORF">HUT05_10075</name>
</gene>
<accession>A0A7H8TNS9</accession>
<evidence type="ECO:0000313" key="2">
    <source>
        <dbReference type="EMBL" id="QKZ24708.1"/>
    </source>
</evidence>
<organism evidence="2 3">
    <name type="scientific">Streptomyces chartreusis</name>
    <dbReference type="NCBI Taxonomy" id="1969"/>
    <lineage>
        <taxon>Bacteria</taxon>
        <taxon>Bacillati</taxon>
        <taxon>Actinomycetota</taxon>
        <taxon>Actinomycetes</taxon>
        <taxon>Kitasatosporales</taxon>
        <taxon>Streptomycetaceae</taxon>
        <taxon>Streptomyces</taxon>
    </lineage>
</organism>
<dbReference type="EMBL" id="CP056041">
    <property type="protein sequence ID" value="QKZ24708.1"/>
    <property type="molecule type" value="Genomic_DNA"/>
</dbReference>
<name>A0A7H8TNS9_STRCX</name>